<keyword evidence="4" id="KW-0808">Transferase</keyword>
<dbReference type="InterPro" id="IPR003661">
    <property type="entry name" value="HisK_dim/P_dom"/>
</dbReference>
<dbReference type="EC" id="2.7.13.3" evidence="2"/>
<dbReference type="Proteomes" id="UP000275281">
    <property type="component" value="Unassembled WGS sequence"/>
</dbReference>
<comment type="caution">
    <text evidence="4">The sequence shown here is derived from an EMBL/GenBank/DDBJ whole genome shotgun (WGS) entry which is preliminary data.</text>
</comment>
<dbReference type="Pfam" id="PF00512">
    <property type="entry name" value="HisKA"/>
    <property type="match status" value="1"/>
</dbReference>
<gene>
    <name evidence="4" type="ORF">DRW07_06815</name>
</gene>
<dbReference type="AlphaFoldDB" id="A0A3N5Y898"/>
<evidence type="ECO:0000313" key="5">
    <source>
        <dbReference type="Proteomes" id="UP000275281"/>
    </source>
</evidence>
<dbReference type="RefSeq" id="WP_124027143.1">
    <property type="nucleotide sequence ID" value="NZ_JBHRSN010000015.1"/>
</dbReference>
<dbReference type="GO" id="GO:0000155">
    <property type="term" value="F:phosphorelay sensor kinase activity"/>
    <property type="evidence" value="ECO:0007669"/>
    <property type="project" value="InterPro"/>
</dbReference>
<evidence type="ECO:0000256" key="1">
    <source>
        <dbReference type="ARBA" id="ARBA00000085"/>
    </source>
</evidence>
<dbReference type="InterPro" id="IPR036097">
    <property type="entry name" value="HisK_dim/P_sf"/>
</dbReference>
<sequence>MIHNNKKQRLEDTIHDIRSPLNNISMHAEIAKLALNNELPAEQGRASLEAIIANCKTCSELLQALVEP</sequence>
<keyword evidence="4" id="KW-0418">Kinase</keyword>
<dbReference type="CDD" id="cd00082">
    <property type="entry name" value="HisKA"/>
    <property type="match status" value="1"/>
</dbReference>
<feature type="domain" description="Signal transduction histidine kinase dimerisation/phosphoacceptor" evidence="3">
    <location>
        <begin position="10"/>
        <end position="65"/>
    </location>
</feature>
<dbReference type="EMBL" id="RPOK01000002">
    <property type="protein sequence ID" value="RPJ67239.1"/>
    <property type="molecule type" value="Genomic_DNA"/>
</dbReference>
<dbReference type="SUPFAM" id="SSF47384">
    <property type="entry name" value="Homodimeric domain of signal transducing histidine kinase"/>
    <property type="match status" value="1"/>
</dbReference>
<protein>
    <recommendedName>
        <fullName evidence="2">histidine kinase</fullName>
        <ecNumber evidence="2">2.7.13.3</ecNumber>
    </recommendedName>
</protein>
<organism evidence="4 5">
    <name type="scientific">Alteromonas sediminis</name>
    <dbReference type="NCBI Taxonomy" id="2259342"/>
    <lineage>
        <taxon>Bacteria</taxon>
        <taxon>Pseudomonadati</taxon>
        <taxon>Pseudomonadota</taxon>
        <taxon>Gammaproteobacteria</taxon>
        <taxon>Alteromonadales</taxon>
        <taxon>Alteromonadaceae</taxon>
        <taxon>Alteromonas/Salinimonas group</taxon>
        <taxon>Alteromonas</taxon>
    </lineage>
</organism>
<keyword evidence="5" id="KW-1185">Reference proteome</keyword>
<dbReference type="OrthoDB" id="5704732at2"/>
<proteinExistence type="predicted"/>
<evidence type="ECO:0000259" key="3">
    <source>
        <dbReference type="Pfam" id="PF00512"/>
    </source>
</evidence>
<dbReference type="Gene3D" id="1.10.287.130">
    <property type="match status" value="1"/>
</dbReference>
<accession>A0A3N5Y898</accession>
<reference evidence="4 5" key="1">
    <citation type="submission" date="2018-11" db="EMBL/GenBank/DDBJ databases">
        <authorList>
            <person name="Ye M.-Q."/>
            <person name="Du Z.-J."/>
        </authorList>
    </citation>
    <scope>NUCLEOTIDE SEQUENCE [LARGE SCALE GENOMIC DNA]</scope>
    <source>
        <strain evidence="4 5">U0105</strain>
    </source>
</reference>
<evidence type="ECO:0000313" key="4">
    <source>
        <dbReference type="EMBL" id="RPJ67239.1"/>
    </source>
</evidence>
<name>A0A3N5Y898_9ALTE</name>
<comment type="catalytic activity">
    <reaction evidence="1">
        <text>ATP + protein L-histidine = ADP + protein N-phospho-L-histidine.</text>
        <dbReference type="EC" id="2.7.13.3"/>
    </reaction>
</comment>
<evidence type="ECO:0000256" key="2">
    <source>
        <dbReference type="ARBA" id="ARBA00012438"/>
    </source>
</evidence>